<reference evidence="2 3" key="1">
    <citation type="submission" date="2019-05" db="EMBL/GenBank/DDBJ databases">
        <authorList>
            <consortium name="Pathogen Informatics"/>
        </authorList>
    </citation>
    <scope>NUCLEOTIDE SEQUENCE [LARGE SCALE GENOMIC DNA]</scope>
    <source>
        <strain evidence="2 3">NCTC13032</strain>
    </source>
</reference>
<accession>A0A4U9HY19</accession>
<dbReference type="Proteomes" id="UP000310719">
    <property type="component" value="Chromosome"/>
</dbReference>
<name>A0A4U9HY19_9ENTR</name>
<dbReference type="EMBL" id="LR590464">
    <property type="protein sequence ID" value="VTP68806.1"/>
    <property type="molecule type" value="Genomic_DNA"/>
</dbReference>
<protein>
    <submittedName>
        <fullName evidence="2">Uncharacterized protein predicted to be involved in C-type cytochrome biogenesis</fullName>
    </submittedName>
</protein>
<gene>
    <name evidence="2" type="ORF">NCTC13032_03739</name>
</gene>
<dbReference type="AlphaFoldDB" id="A0A4U9HY19"/>
<feature type="domain" description="Thiol:disulfide interchange protein DsbD N-terminal" evidence="1">
    <location>
        <begin position="16"/>
        <end position="74"/>
    </location>
</feature>
<evidence type="ECO:0000313" key="2">
    <source>
        <dbReference type="EMBL" id="VTP68806.1"/>
    </source>
</evidence>
<proteinExistence type="predicted"/>
<sequence>MKPDNFHAQVHVWHDAPANGKVRLLLDVTPDEGWKTYWRTPGDGGFRPAIAWASQAENAVALAPAPSGFDSAGFHLSRL</sequence>
<organism evidence="2 3">
    <name type="scientific">Leclercia adecarboxylata</name>
    <dbReference type="NCBI Taxonomy" id="83655"/>
    <lineage>
        <taxon>Bacteria</taxon>
        <taxon>Pseudomonadati</taxon>
        <taxon>Pseudomonadota</taxon>
        <taxon>Gammaproteobacteria</taxon>
        <taxon>Enterobacterales</taxon>
        <taxon>Enterobacteriaceae</taxon>
        <taxon>Leclercia</taxon>
    </lineage>
</organism>
<evidence type="ECO:0000313" key="3">
    <source>
        <dbReference type="Proteomes" id="UP000310719"/>
    </source>
</evidence>
<evidence type="ECO:0000259" key="1">
    <source>
        <dbReference type="Pfam" id="PF11412"/>
    </source>
</evidence>
<dbReference type="InterPro" id="IPR028250">
    <property type="entry name" value="DsbDN"/>
</dbReference>
<dbReference type="Pfam" id="PF11412">
    <property type="entry name" value="DsbD_N"/>
    <property type="match status" value="1"/>
</dbReference>